<keyword evidence="1" id="KW-1133">Transmembrane helix</keyword>
<feature type="transmembrane region" description="Helical" evidence="1">
    <location>
        <begin position="18"/>
        <end position="39"/>
    </location>
</feature>
<keyword evidence="3" id="KW-1185">Reference proteome</keyword>
<dbReference type="AlphaFoldDB" id="A0AAV1WM92"/>
<comment type="caution">
    <text evidence="2">The sequence shown here is derived from an EMBL/GenBank/DDBJ whole genome shotgun (WGS) entry which is preliminary data.</text>
</comment>
<protein>
    <submittedName>
        <fullName evidence="2">Uncharacterized protein</fullName>
    </submittedName>
</protein>
<name>A0AAV1WM92_LUPLU</name>
<keyword evidence="1" id="KW-0472">Membrane</keyword>
<keyword evidence="1" id="KW-0812">Transmembrane</keyword>
<evidence type="ECO:0000313" key="3">
    <source>
        <dbReference type="Proteomes" id="UP001497480"/>
    </source>
</evidence>
<gene>
    <name evidence="2" type="ORF">LLUT_LOCUS11062</name>
</gene>
<organism evidence="2 3">
    <name type="scientific">Lupinus luteus</name>
    <name type="common">European yellow lupine</name>
    <dbReference type="NCBI Taxonomy" id="3873"/>
    <lineage>
        <taxon>Eukaryota</taxon>
        <taxon>Viridiplantae</taxon>
        <taxon>Streptophyta</taxon>
        <taxon>Embryophyta</taxon>
        <taxon>Tracheophyta</taxon>
        <taxon>Spermatophyta</taxon>
        <taxon>Magnoliopsida</taxon>
        <taxon>eudicotyledons</taxon>
        <taxon>Gunneridae</taxon>
        <taxon>Pentapetalae</taxon>
        <taxon>rosids</taxon>
        <taxon>fabids</taxon>
        <taxon>Fabales</taxon>
        <taxon>Fabaceae</taxon>
        <taxon>Papilionoideae</taxon>
        <taxon>50 kb inversion clade</taxon>
        <taxon>genistoids sensu lato</taxon>
        <taxon>core genistoids</taxon>
        <taxon>Genisteae</taxon>
        <taxon>Lupinus</taxon>
    </lineage>
</organism>
<accession>A0AAV1WM92</accession>
<dbReference type="EMBL" id="CAXHTB010000007">
    <property type="protein sequence ID" value="CAL0310002.1"/>
    <property type="molecule type" value="Genomic_DNA"/>
</dbReference>
<reference evidence="2 3" key="1">
    <citation type="submission" date="2024-03" db="EMBL/GenBank/DDBJ databases">
        <authorList>
            <person name="Martinez-Hernandez J."/>
        </authorList>
    </citation>
    <scope>NUCLEOTIDE SEQUENCE [LARGE SCALE GENOMIC DNA]</scope>
</reference>
<proteinExistence type="predicted"/>
<sequence>MSGLVQSVAYRRLPMMLAYLYCLTPSPVFLNSLTLVIWCTSRFTVKIFIFL</sequence>
<dbReference type="Proteomes" id="UP001497480">
    <property type="component" value="Unassembled WGS sequence"/>
</dbReference>
<evidence type="ECO:0000256" key="1">
    <source>
        <dbReference type="SAM" id="Phobius"/>
    </source>
</evidence>
<evidence type="ECO:0000313" key="2">
    <source>
        <dbReference type="EMBL" id="CAL0310002.1"/>
    </source>
</evidence>